<reference evidence="2" key="2">
    <citation type="submission" date="2010-01" db="EMBL/GenBank/DDBJ databases">
        <title>The complete genome of Geodermatophilus obscurus DSM 43160.</title>
        <authorList>
            <consortium name="US DOE Joint Genome Institute (JGI-PGF)"/>
            <person name="Lucas S."/>
            <person name="Copeland A."/>
            <person name="Lapidus A."/>
            <person name="Glavina del Rio T."/>
            <person name="Dalin E."/>
            <person name="Tice H."/>
            <person name="Bruce D."/>
            <person name="Goodwin L."/>
            <person name="Pitluck S."/>
            <person name="Kyrpides N."/>
            <person name="Mavromatis K."/>
            <person name="Ivanova N."/>
            <person name="Munk A.C."/>
            <person name="Brettin T."/>
            <person name="Detter J.C."/>
            <person name="Han C."/>
            <person name="Larimer F."/>
            <person name="Land M."/>
            <person name="Hauser L."/>
            <person name="Markowitz V."/>
            <person name="Cheng J.-F."/>
            <person name="Hugenholtz P."/>
            <person name="Woyke T."/>
            <person name="Wu D."/>
            <person name="Jando M."/>
            <person name="Schneider S."/>
            <person name="Klenk H.-P."/>
            <person name="Eisen J.A."/>
        </authorList>
    </citation>
    <scope>NUCLEOTIDE SEQUENCE [LARGE SCALE GENOMIC DNA]</scope>
    <source>
        <strain evidence="2">ATCC 25078 / DSM 43160 / JCM 3152 / KCC A-0152 / KCTC 9177 / NBRC 13315 / NRRL B-3577 / G-20</strain>
    </source>
</reference>
<dbReference type="KEGG" id="gob:Gobs_2052"/>
<keyword evidence="2" id="KW-1185">Reference proteome</keyword>
<dbReference type="EMBL" id="CP001867">
    <property type="protein sequence ID" value="ADB74740.1"/>
    <property type="molecule type" value="Genomic_DNA"/>
</dbReference>
<dbReference type="Proteomes" id="UP000001382">
    <property type="component" value="Chromosome"/>
</dbReference>
<protein>
    <submittedName>
        <fullName evidence="1">Uncharacterized protein</fullName>
    </submittedName>
</protein>
<reference evidence="1 2" key="1">
    <citation type="journal article" date="2010" name="Stand. Genomic Sci.">
        <title>Complete genome sequence of Geodermatophilus obscurus type strain (G-20).</title>
        <authorList>
            <person name="Ivanova N."/>
            <person name="Sikorski J."/>
            <person name="Jando M."/>
            <person name="Munk C."/>
            <person name="Lapidus A."/>
            <person name="Glavina Del Rio T."/>
            <person name="Copeland A."/>
            <person name="Tice H."/>
            <person name="Cheng J.-F."/>
            <person name="Lucas S."/>
            <person name="Chen F."/>
            <person name="Nolan M."/>
            <person name="Bruce D."/>
            <person name="Goodwin L."/>
            <person name="Pitluck S."/>
            <person name="Mavromatis K."/>
            <person name="Mikhailova N."/>
            <person name="Pati A."/>
            <person name="Chen A."/>
            <person name="Palaniappan K."/>
            <person name="Land M."/>
            <person name="Hauser L."/>
            <person name="Chang Y.-J."/>
            <person name="Jeffries C.D."/>
            <person name="Meincke L."/>
            <person name="Brettin T."/>
            <person name="Detter J.C."/>
            <person name="Detter J.C."/>
            <person name="Rohde M."/>
            <person name="Goeker M."/>
            <person name="Bristow J."/>
            <person name="Eisen J.A."/>
            <person name="Markowitz V."/>
            <person name="Hugenholtz P."/>
            <person name="Kyrpides N.C."/>
            <person name="Klenk H.-P."/>
        </authorList>
    </citation>
    <scope>NUCLEOTIDE SEQUENCE [LARGE SCALE GENOMIC DNA]</scope>
    <source>
        <strain evidence="2">ATCC 25078 / DSM 43160 / JCM 3152 / KCC A-0152 / KCTC 9177 / NBRC 13315 / NRRL B-3577 / G-20</strain>
    </source>
</reference>
<dbReference type="STRING" id="526225.Gobs_2052"/>
<gene>
    <name evidence="1" type="ordered locus">Gobs_2052</name>
</gene>
<dbReference type="HOGENOM" id="CLU_3389634_0_0_11"/>
<accession>D2SF50</accession>
<organism evidence="1 2">
    <name type="scientific">Geodermatophilus obscurus (strain ATCC 25078 / DSM 43160 / JCM 3152 / CCUG 61914 / KCC A-0152 / KCTC 9177 / NBRC 13315 / NRRL B-3577 / G-20)</name>
    <dbReference type="NCBI Taxonomy" id="526225"/>
    <lineage>
        <taxon>Bacteria</taxon>
        <taxon>Bacillati</taxon>
        <taxon>Actinomycetota</taxon>
        <taxon>Actinomycetes</taxon>
        <taxon>Geodermatophilales</taxon>
        <taxon>Geodermatophilaceae</taxon>
        <taxon>Geodermatophilus</taxon>
    </lineage>
</organism>
<proteinExistence type="predicted"/>
<evidence type="ECO:0000313" key="1">
    <source>
        <dbReference type="EMBL" id="ADB74740.1"/>
    </source>
</evidence>
<dbReference type="AlphaFoldDB" id="D2SF50"/>
<name>D2SF50_GEOOG</name>
<evidence type="ECO:0000313" key="2">
    <source>
        <dbReference type="Proteomes" id="UP000001382"/>
    </source>
</evidence>
<sequence>MTLPAPPTSRTLRRAPVDLPVAPLAHRGCYWN</sequence>